<dbReference type="RefSeq" id="WP_102945960.1">
    <property type="nucleotide sequence ID" value="NZ_CP115543.1"/>
</dbReference>
<gene>
    <name evidence="1" type="ORF">PDM28_16660</name>
</gene>
<evidence type="ECO:0000313" key="2">
    <source>
        <dbReference type="Proteomes" id="UP001305421"/>
    </source>
</evidence>
<dbReference type="Proteomes" id="UP001305421">
    <property type="component" value="Chromosome"/>
</dbReference>
<keyword evidence="2" id="KW-1185">Reference proteome</keyword>
<accession>A0ABY9YKE0</accession>
<reference evidence="1 2" key="1">
    <citation type="submission" date="2022-12" db="EMBL/GenBank/DDBJ databases">
        <title>Two new species, Stenotrophomonas aracearum and Stenotrophomonas oahuensis, isolated from Anthurium (Araceae family) in Hawaii.</title>
        <authorList>
            <person name="Chunag S.C."/>
            <person name="Dobhal S."/>
            <person name="Alvarez A."/>
            <person name="Arif M."/>
        </authorList>
    </citation>
    <scope>NUCLEOTIDE SEQUENCE [LARGE SCALE GENOMIC DNA]</scope>
    <source>
        <strain evidence="1 2">A5588</strain>
    </source>
</reference>
<organism evidence="1 2">
    <name type="scientific">Stenotrophomonas aracearum</name>
    <dbReference type="NCBI Taxonomy" id="3003272"/>
    <lineage>
        <taxon>Bacteria</taxon>
        <taxon>Pseudomonadati</taxon>
        <taxon>Pseudomonadota</taxon>
        <taxon>Gammaproteobacteria</taxon>
        <taxon>Lysobacterales</taxon>
        <taxon>Lysobacteraceae</taxon>
        <taxon>Stenotrophomonas</taxon>
    </lineage>
</organism>
<evidence type="ECO:0000313" key="1">
    <source>
        <dbReference type="EMBL" id="WNH50729.1"/>
    </source>
</evidence>
<dbReference type="EMBL" id="CP115543">
    <property type="protein sequence ID" value="WNH50729.1"/>
    <property type="molecule type" value="Genomic_DNA"/>
</dbReference>
<protein>
    <submittedName>
        <fullName evidence="1">Uncharacterized protein</fullName>
    </submittedName>
</protein>
<name>A0ABY9YKE0_9GAMM</name>
<sequence>MTPLDKPLRREVQIGDETYTLTLDPEGLKLVLKGHRKGVDLRWADLVNGDAALAKALQASLAAP</sequence>
<proteinExistence type="predicted"/>